<dbReference type="SMART" id="SM00028">
    <property type="entry name" value="TPR"/>
    <property type="match status" value="10"/>
</dbReference>
<evidence type="ECO:0000256" key="1">
    <source>
        <dbReference type="ARBA" id="ARBA00022737"/>
    </source>
</evidence>
<dbReference type="Proteomes" id="UP000541810">
    <property type="component" value="Unassembled WGS sequence"/>
</dbReference>
<dbReference type="RefSeq" id="WP_184676034.1">
    <property type="nucleotide sequence ID" value="NZ_JACHGY010000001.1"/>
</dbReference>
<dbReference type="PANTHER" id="PTHR44858">
    <property type="entry name" value="TETRATRICOPEPTIDE REPEAT PROTEIN 6"/>
    <property type="match status" value="1"/>
</dbReference>
<dbReference type="InterPro" id="IPR011990">
    <property type="entry name" value="TPR-like_helical_dom_sf"/>
</dbReference>
<comment type="caution">
    <text evidence="5">The sequence shown here is derived from an EMBL/GenBank/DDBJ whole genome shotgun (WGS) entry which is preliminary data.</text>
</comment>
<evidence type="ECO:0000313" key="5">
    <source>
        <dbReference type="EMBL" id="MBB6428678.1"/>
    </source>
</evidence>
<keyword evidence="6" id="KW-1185">Reference proteome</keyword>
<dbReference type="InterPro" id="IPR050498">
    <property type="entry name" value="Ycf3"/>
</dbReference>
<dbReference type="GO" id="GO:0046813">
    <property type="term" value="P:receptor-mediated virion attachment to host cell"/>
    <property type="evidence" value="ECO:0007669"/>
    <property type="project" value="TreeGrafter"/>
</dbReference>
<dbReference type="GO" id="GO:0009279">
    <property type="term" value="C:cell outer membrane"/>
    <property type="evidence" value="ECO:0007669"/>
    <property type="project" value="TreeGrafter"/>
</dbReference>
<organism evidence="5 6">
    <name type="scientific">Algisphaera agarilytica</name>
    <dbReference type="NCBI Taxonomy" id="1385975"/>
    <lineage>
        <taxon>Bacteria</taxon>
        <taxon>Pseudomonadati</taxon>
        <taxon>Planctomycetota</taxon>
        <taxon>Phycisphaerae</taxon>
        <taxon>Phycisphaerales</taxon>
        <taxon>Phycisphaeraceae</taxon>
        <taxon>Algisphaera</taxon>
    </lineage>
</organism>
<feature type="repeat" description="TPR" evidence="3">
    <location>
        <begin position="172"/>
        <end position="205"/>
    </location>
</feature>
<feature type="repeat" description="TPR" evidence="3">
    <location>
        <begin position="274"/>
        <end position="307"/>
    </location>
</feature>
<dbReference type="SUPFAM" id="SSF48452">
    <property type="entry name" value="TPR-like"/>
    <property type="match status" value="3"/>
</dbReference>
<evidence type="ECO:0000256" key="3">
    <source>
        <dbReference type="PROSITE-ProRule" id="PRU00339"/>
    </source>
</evidence>
<dbReference type="PROSITE" id="PS50005">
    <property type="entry name" value="TPR"/>
    <property type="match status" value="5"/>
</dbReference>
<feature type="region of interest" description="Disordered" evidence="4">
    <location>
        <begin position="138"/>
        <end position="163"/>
    </location>
</feature>
<feature type="repeat" description="TPR" evidence="3">
    <location>
        <begin position="41"/>
        <end position="74"/>
    </location>
</feature>
<evidence type="ECO:0000313" key="6">
    <source>
        <dbReference type="Proteomes" id="UP000541810"/>
    </source>
</evidence>
<feature type="repeat" description="TPR" evidence="3">
    <location>
        <begin position="206"/>
        <end position="239"/>
    </location>
</feature>
<dbReference type="AlphaFoldDB" id="A0A7X0H3N0"/>
<dbReference type="PANTHER" id="PTHR44858:SF1">
    <property type="entry name" value="UDP-N-ACETYLGLUCOSAMINE--PEPTIDE N-ACETYLGLUCOSAMINYLTRANSFERASE SPINDLY-RELATED"/>
    <property type="match status" value="1"/>
</dbReference>
<evidence type="ECO:0000256" key="2">
    <source>
        <dbReference type="ARBA" id="ARBA00022803"/>
    </source>
</evidence>
<name>A0A7X0H3N0_9BACT</name>
<dbReference type="Pfam" id="PF13432">
    <property type="entry name" value="TPR_16"/>
    <property type="match status" value="3"/>
</dbReference>
<sequence length="478" mass="54336">MSDWNDAEEHAERAQRFYRAGQWEQALRELREALDQRPDEGEWLFGLGLTLDALQRYDEAAEAFEKALQHRGEDVPGLLHLGVDLIRAGQPKRAIKTLERVNQLDANAELGYVHRILAYTLLDRHDDAELMFYLARQHAPEPTSSNPSESEPQSASQDDGLPFYDSDLETQSIAYDYLAQSLLSRGEYDRAAWCWHEALQLDPAHPDANRSLAILHQQRGQTERARLHYQRQLRLDPDDADTLLDFADMLFETDRLAEAGEKYRRALECDGTLAIAQQRLGDLALINSHYAAAIDRYERARQLDPDLPGVHLGLATAAHQRGDDERARLWVAEELEREGQNAQQVIDLAGLLIDLEMHHDAVRLLNPLISGADHVLLSNNELYAAALLCRGVARVAMGELADGATDCERSLKLTPDNVTARLKLAEARLQTGDLEDARRWLREGLAESPYHGPMRRLNRKVRLAQFRQFVQRVFRRKA</sequence>
<keyword evidence="1" id="KW-0677">Repeat</keyword>
<feature type="compositionally biased region" description="Low complexity" evidence="4">
    <location>
        <begin position="140"/>
        <end position="156"/>
    </location>
</feature>
<keyword evidence="2 3" id="KW-0802">TPR repeat</keyword>
<dbReference type="EMBL" id="JACHGY010000001">
    <property type="protein sequence ID" value="MBB6428678.1"/>
    <property type="molecule type" value="Genomic_DNA"/>
</dbReference>
<accession>A0A7X0H3N0</accession>
<evidence type="ECO:0000256" key="4">
    <source>
        <dbReference type="SAM" id="MobiDB-lite"/>
    </source>
</evidence>
<dbReference type="Pfam" id="PF14559">
    <property type="entry name" value="TPR_19"/>
    <property type="match status" value="1"/>
</dbReference>
<gene>
    <name evidence="5" type="ORF">HNQ40_000484</name>
</gene>
<feature type="repeat" description="TPR" evidence="3">
    <location>
        <begin position="7"/>
        <end position="40"/>
    </location>
</feature>
<dbReference type="Gene3D" id="1.25.40.10">
    <property type="entry name" value="Tetratricopeptide repeat domain"/>
    <property type="match status" value="3"/>
</dbReference>
<proteinExistence type="predicted"/>
<reference evidence="5 6" key="1">
    <citation type="submission" date="2020-08" db="EMBL/GenBank/DDBJ databases">
        <title>Genomic Encyclopedia of Type Strains, Phase IV (KMG-IV): sequencing the most valuable type-strain genomes for metagenomic binning, comparative biology and taxonomic classification.</title>
        <authorList>
            <person name="Goeker M."/>
        </authorList>
    </citation>
    <scope>NUCLEOTIDE SEQUENCE [LARGE SCALE GENOMIC DNA]</scope>
    <source>
        <strain evidence="5 6">DSM 103725</strain>
    </source>
</reference>
<dbReference type="InterPro" id="IPR019734">
    <property type="entry name" value="TPR_rpt"/>
</dbReference>
<protein>
    <submittedName>
        <fullName evidence="5">Tetratricopeptide (TPR) repeat protein</fullName>
    </submittedName>
</protein>